<organism evidence="2 3">
    <name type="scientific">Henningerozyma blattae (strain ATCC 34711 / CBS 6284 / DSM 70876 / NBRC 10599 / NRRL Y-10934 / UCD 77-7)</name>
    <name type="common">Yeast</name>
    <name type="synonym">Tetrapisispora blattae</name>
    <dbReference type="NCBI Taxonomy" id="1071380"/>
    <lineage>
        <taxon>Eukaryota</taxon>
        <taxon>Fungi</taxon>
        <taxon>Dikarya</taxon>
        <taxon>Ascomycota</taxon>
        <taxon>Saccharomycotina</taxon>
        <taxon>Saccharomycetes</taxon>
        <taxon>Saccharomycetales</taxon>
        <taxon>Saccharomycetaceae</taxon>
        <taxon>Henningerozyma</taxon>
    </lineage>
</organism>
<sequence length="305" mass="36984">MKLDNDEERRKKRLARFAVNTDTRKATDKIRTNKTDSIIVGCFQTISKPYMRLTSEPNPEFIRPIHILKKAYETFLNEKINKEIEYSRFISEFKSIRQDLTIQRIRDEFTVKVYESNIEISIENEDFNEFNQCITQLIPLYSEVKEQAENDKRLQFIKYNMIRLIFLKEWDSLIEMFIRYKLNQNEKQIMLEWELFDAKIVGDYYKLAQTIESISEKNMLMGKLLEYYLKNERNNIIRVLILSYNQLNFEMLKEKLYFNNIENLGKYLIENKKYQEFIEKKVLENGKELQILNSRKIRLQNSDNF</sequence>
<dbReference type="InterPro" id="IPR000717">
    <property type="entry name" value="PCI_dom"/>
</dbReference>
<dbReference type="eggNOG" id="KOG1861">
    <property type="taxonomic scope" value="Eukaryota"/>
</dbReference>
<proteinExistence type="predicted"/>
<gene>
    <name evidence="2" type="primary">TBLA0I00720</name>
    <name evidence="2" type="ORF">TBLA_0I00720</name>
</gene>
<evidence type="ECO:0000313" key="2">
    <source>
        <dbReference type="EMBL" id="CCH62730.1"/>
    </source>
</evidence>
<dbReference type="GO" id="GO:0005634">
    <property type="term" value="C:nucleus"/>
    <property type="evidence" value="ECO:0007669"/>
    <property type="project" value="TreeGrafter"/>
</dbReference>
<dbReference type="GeneID" id="14497908"/>
<keyword evidence="3" id="KW-1185">Reference proteome</keyword>
<dbReference type="InParanoid" id="I2H8M8"/>
<dbReference type="InterPro" id="IPR045107">
    <property type="entry name" value="SAC3/GANP/THP3"/>
</dbReference>
<dbReference type="AlphaFoldDB" id="I2H8M8"/>
<reference evidence="2 3" key="1">
    <citation type="journal article" date="2011" name="Proc. Natl. Acad. Sci. U.S.A.">
        <title>Evolutionary erosion of yeast sex chromosomes by mating-type switching accidents.</title>
        <authorList>
            <person name="Gordon J.L."/>
            <person name="Armisen D."/>
            <person name="Proux-Wera E."/>
            <person name="Oheigeartaigh S.S."/>
            <person name="Byrne K.P."/>
            <person name="Wolfe K.H."/>
        </authorList>
    </citation>
    <scope>NUCLEOTIDE SEQUENCE [LARGE SCALE GENOMIC DNA]</scope>
    <source>
        <strain evidence="3">ATCC 34711 / CBS 6284 / DSM 70876 / NBRC 10599 / NRRL Y-10934 / UCD 77-7</strain>
    </source>
</reference>
<dbReference type="Proteomes" id="UP000002866">
    <property type="component" value="Chromosome 9"/>
</dbReference>
<dbReference type="PROSITE" id="PS50250">
    <property type="entry name" value="PCI"/>
    <property type="match status" value="1"/>
</dbReference>
<name>I2H8M8_HENB6</name>
<dbReference type="Gene3D" id="1.25.40.990">
    <property type="match status" value="1"/>
</dbReference>
<evidence type="ECO:0000259" key="1">
    <source>
        <dbReference type="PROSITE" id="PS50250"/>
    </source>
</evidence>
<dbReference type="InterPro" id="IPR005062">
    <property type="entry name" value="SAC3/GANP/THP3_conserved"/>
</dbReference>
<dbReference type="HOGENOM" id="CLU_015513_4_2_1"/>
<dbReference type="PANTHER" id="PTHR12436:SF4">
    <property type="entry name" value="LEUKOCYTE RECEPTOR CLUSTER MEMBER 8"/>
    <property type="match status" value="1"/>
</dbReference>
<dbReference type="RefSeq" id="XP_004182249.1">
    <property type="nucleotide sequence ID" value="XM_004182201.1"/>
</dbReference>
<protein>
    <recommendedName>
        <fullName evidence="1">PCI domain-containing protein</fullName>
    </recommendedName>
</protein>
<dbReference type="PANTHER" id="PTHR12436">
    <property type="entry name" value="80 KDA MCM3-ASSOCIATED PROTEIN"/>
    <property type="match status" value="1"/>
</dbReference>
<dbReference type="EMBL" id="HE806324">
    <property type="protein sequence ID" value="CCH62730.1"/>
    <property type="molecule type" value="Genomic_DNA"/>
</dbReference>
<dbReference type="STRING" id="1071380.I2H8M8"/>
<dbReference type="Pfam" id="PF03399">
    <property type="entry name" value="SAC3_GANP"/>
    <property type="match status" value="1"/>
</dbReference>
<feature type="domain" description="PCI" evidence="1">
    <location>
        <begin position="126"/>
        <end position="296"/>
    </location>
</feature>
<accession>I2H8M8</accession>
<evidence type="ECO:0000313" key="3">
    <source>
        <dbReference type="Proteomes" id="UP000002866"/>
    </source>
</evidence>
<dbReference type="OrthoDB" id="199574at2759"/>
<dbReference type="KEGG" id="tbl:TBLA_0I00720"/>